<keyword evidence="2" id="KW-1185">Reference proteome</keyword>
<sequence>MNAIAVYFATERFQRCPVCGRWESGAVGSAETNRHARSYLCGAVFERIDGFFACTHPCPSPSVVASNHIVQEARRAA</sequence>
<evidence type="ECO:0000313" key="2">
    <source>
        <dbReference type="Proteomes" id="UP000530571"/>
    </source>
</evidence>
<gene>
    <name evidence="1" type="ORF">GGR30_002874</name>
</gene>
<comment type="caution">
    <text evidence="1">The sequence shown here is derived from an EMBL/GenBank/DDBJ whole genome shotgun (WGS) entry which is preliminary data.</text>
</comment>
<name>A0A7W6KKD3_9HYPH</name>
<organism evidence="1 2">
    <name type="scientific">Martelella radicis</name>
    <dbReference type="NCBI Taxonomy" id="1397476"/>
    <lineage>
        <taxon>Bacteria</taxon>
        <taxon>Pseudomonadati</taxon>
        <taxon>Pseudomonadota</taxon>
        <taxon>Alphaproteobacteria</taxon>
        <taxon>Hyphomicrobiales</taxon>
        <taxon>Aurantimonadaceae</taxon>
        <taxon>Martelella</taxon>
    </lineage>
</organism>
<proteinExistence type="predicted"/>
<protein>
    <submittedName>
        <fullName evidence="1">Uncharacterized protein</fullName>
    </submittedName>
</protein>
<dbReference type="RefSeq" id="WP_183487398.1">
    <property type="nucleotide sequence ID" value="NZ_JACIDZ010000009.1"/>
</dbReference>
<dbReference type="Proteomes" id="UP000530571">
    <property type="component" value="Unassembled WGS sequence"/>
</dbReference>
<accession>A0A7W6KKD3</accession>
<evidence type="ECO:0000313" key="1">
    <source>
        <dbReference type="EMBL" id="MBB4122939.1"/>
    </source>
</evidence>
<dbReference type="EMBL" id="JACIDZ010000009">
    <property type="protein sequence ID" value="MBB4122939.1"/>
    <property type="molecule type" value="Genomic_DNA"/>
</dbReference>
<reference evidence="1 2" key="1">
    <citation type="submission" date="2020-08" db="EMBL/GenBank/DDBJ databases">
        <title>Genomic Encyclopedia of Type Strains, Phase IV (KMG-IV): sequencing the most valuable type-strain genomes for metagenomic binning, comparative biology and taxonomic classification.</title>
        <authorList>
            <person name="Goeker M."/>
        </authorList>
    </citation>
    <scope>NUCLEOTIDE SEQUENCE [LARGE SCALE GENOMIC DNA]</scope>
    <source>
        <strain evidence="1 2">DSM 28101</strain>
    </source>
</reference>
<dbReference type="AlphaFoldDB" id="A0A7W6KKD3"/>